<dbReference type="InterPro" id="IPR036259">
    <property type="entry name" value="MFS_trans_sf"/>
</dbReference>
<accession>A0A222VK34</accession>
<evidence type="ECO:0000256" key="4">
    <source>
        <dbReference type="ARBA" id="ARBA00022989"/>
    </source>
</evidence>
<dbReference type="RefSeq" id="WP_091810882.1">
    <property type="nucleotide sequence ID" value="NZ_CP016353.1"/>
</dbReference>
<dbReference type="PROSITE" id="PS50850">
    <property type="entry name" value="MFS"/>
    <property type="match status" value="1"/>
</dbReference>
<dbReference type="PANTHER" id="PTHR43124:SF3">
    <property type="entry name" value="CHLORAMPHENICOL EFFLUX PUMP RV0191"/>
    <property type="match status" value="1"/>
</dbReference>
<name>A0A222VK34_9PSEU</name>
<dbReference type="SUPFAM" id="SSF103473">
    <property type="entry name" value="MFS general substrate transporter"/>
    <property type="match status" value="1"/>
</dbReference>
<evidence type="ECO:0000256" key="5">
    <source>
        <dbReference type="ARBA" id="ARBA00023136"/>
    </source>
</evidence>
<dbReference type="CDD" id="cd17324">
    <property type="entry name" value="MFS_NepI_like"/>
    <property type="match status" value="1"/>
</dbReference>
<dbReference type="KEGG" id="pmad:BAY61_03315"/>
<keyword evidence="5" id="KW-0472">Membrane</keyword>
<dbReference type="PANTHER" id="PTHR43124">
    <property type="entry name" value="PURINE EFFLUX PUMP PBUE"/>
    <property type="match status" value="1"/>
</dbReference>
<proteinExistence type="predicted"/>
<evidence type="ECO:0000256" key="3">
    <source>
        <dbReference type="ARBA" id="ARBA00022692"/>
    </source>
</evidence>
<sequence length="398" mass="40288">MPVALLALAIGAFGIGTTEFVMMGVLPETAADFGVSISAAGYLISAYALGVVVGAPLLTAVAVRLPRKTMLLSMMVMFVIGNALFAFAPNHEFGVLFRFLAGLPHGAFFGAGAVVASSMVASGQRARAVSMMFMGLTLANVVGVPLGTLLGQQVGWRATFGLVAVIGLVALVAIAKLVPHQGKPLEVSLRGELSAFRKPQVWLALAIVTFGLGGGFACLSYLAPMMTDVAGFEPASVTLLLSLAGIGMTLGNYLGGRLADRAPMPTLFAALFALGSVLAVFTVTAHSKVAAAITIFFIGVAAFMIGPIMQARIMEKAGGAPSLVSAAVQSAFNIANSIGAYLGGLVIAGGLGLVAPNWVGALLAVLGLSLAAVSAGLDRKETPTPAPPQPQLATAGHG</sequence>
<protein>
    <submittedName>
        <fullName evidence="6">MFS transporter, DHA1 family, inner membrane transport protein</fullName>
    </submittedName>
</protein>
<dbReference type="EMBL" id="FMZE01000019">
    <property type="protein sequence ID" value="SDE03840.1"/>
    <property type="molecule type" value="Genomic_DNA"/>
</dbReference>
<evidence type="ECO:0000256" key="2">
    <source>
        <dbReference type="ARBA" id="ARBA00022475"/>
    </source>
</evidence>
<dbReference type="OrthoDB" id="9814237at2"/>
<keyword evidence="2" id="KW-1003">Cell membrane</keyword>
<keyword evidence="3" id="KW-0812">Transmembrane</keyword>
<dbReference type="InterPro" id="IPR050189">
    <property type="entry name" value="MFS_Efflux_Transporters"/>
</dbReference>
<comment type="subcellular location">
    <subcellularLocation>
        <location evidence="1">Cell membrane</location>
        <topology evidence="1">Multi-pass membrane protein</topology>
    </subcellularLocation>
</comment>
<dbReference type="Pfam" id="PF07690">
    <property type="entry name" value="MFS_1"/>
    <property type="match status" value="1"/>
</dbReference>
<gene>
    <name evidence="6" type="ORF">SAMN05421630_11919</name>
</gene>
<dbReference type="GO" id="GO:0005886">
    <property type="term" value="C:plasma membrane"/>
    <property type="evidence" value="ECO:0007669"/>
    <property type="project" value="UniProtKB-SubCell"/>
</dbReference>
<organism evidence="6 7">
    <name type="scientific">Prauserella marina</name>
    <dbReference type="NCBI Taxonomy" id="530584"/>
    <lineage>
        <taxon>Bacteria</taxon>
        <taxon>Bacillati</taxon>
        <taxon>Actinomycetota</taxon>
        <taxon>Actinomycetes</taxon>
        <taxon>Pseudonocardiales</taxon>
        <taxon>Pseudonocardiaceae</taxon>
        <taxon>Prauserella</taxon>
    </lineage>
</organism>
<keyword evidence="7" id="KW-1185">Reference proteome</keyword>
<dbReference type="AlphaFoldDB" id="A0A222VK34"/>
<dbReference type="Proteomes" id="UP000199494">
    <property type="component" value="Unassembled WGS sequence"/>
</dbReference>
<evidence type="ECO:0000313" key="7">
    <source>
        <dbReference type="Proteomes" id="UP000199494"/>
    </source>
</evidence>
<dbReference type="STRING" id="530584.SAMN05421630_11919"/>
<reference evidence="6 7" key="1">
    <citation type="submission" date="2016-10" db="EMBL/GenBank/DDBJ databases">
        <authorList>
            <person name="de Groot N.N."/>
        </authorList>
    </citation>
    <scope>NUCLEOTIDE SEQUENCE [LARGE SCALE GENOMIC DNA]</scope>
    <source>
        <strain evidence="6 7">CGMCC 4.5506</strain>
    </source>
</reference>
<dbReference type="Gene3D" id="1.20.1250.20">
    <property type="entry name" value="MFS general substrate transporter like domains"/>
    <property type="match status" value="1"/>
</dbReference>
<dbReference type="GO" id="GO:0022857">
    <property type="term" value="F:transmembrane transporter activity"/>
    <property type="evidence" value="ECO:0007669"/>
    <property type="project" value="InterPro"/>
</dbReference>
<keyword evidence="4" id="KW-1133">Transmembrane helix</keyword>
<evidence type="ECO:0000256" key="1">
    <source>
        <dbReference type="ARBA" id="ARBA00004651"/>
    </source>
</evidence>
<evidence type="ECO:0000313" key="6">
    <source>
        <dbReference type="EMBL" id="SDE03840.1"/>
    </source>
</evidence>
<dbReference type="InterPro" id="IPR020846">
    <property type="entry name" value="MFS_dom"/>
</dbReference>
<dbReference type="InterPro" id="IPR011701">
    <property type="entry name" value="MFS"/>
</dbReference>